<name>A0A1T5AS23_9BACT</name>
<dbReference type="Gene3D" id="3.40.190.10">
    <property type="entry name" value="Periplasmic binding protein-like II"/>
    <property type="match status" value="1"/>
</dbReference>
<dbReference type="EMBL" id="FUYV01000001">
    <property type="protein sequence ID" value="SKB37705.1"/>
    <property type="molecule type" value="Genomic_DNA"/>
</dbReference>
<organism evidence="8 9">
    <name type="scientific">Alkalitalea saponilacus</name>
    <dbReference type="NCBI Taxonomy" id="889453"/>
    <lineage>
        <taxon>Bacteria</taxon>
        <taxon>Pseudomonadati</taxon>
        <taxon>Bacteroidota</taxon>
        <taxon>Bacteroidia</taxon>
        <taxon>Marinilabiliales</taxon>
        <taxon>Marinilabiliaceae</taxon>
        <taxon>Alkalitalea</taxon>
    </lineage>
</organism>
<dbReference type="InterPro" id="IPR013525">
    <property type="entry name" value="ABC2_TM"/>
</dbReference>
<dbReference type="OrthoDB" id="9768837at2"/>
<keyword evidence="2" id="KW-1003">Cell membrane</keyword>
<dbReference type="PANTHER" id="PTHR30294:SF29">
    <property type="entry name" value="MULTIDRUG ABC TRANSPORTER PERMEASE YBHS-RELATED"/>
    <property type="match status" value="1"/>
</dbReference>
<accession>A0A1T5AS23</accession>
<keyword evidence="3 6" id="KW-0812">Transmembrane</keyword>
<feature type="transmembrane region" description="Helical" evidence="6">
    <location>
        <begin position="180"/>
        <end position="204"/>
    </location>
</feature>
<comment type="subcellular location">
    <subcellularLocation>
        <location evidence="1">Cell membrane</location>
        <topology evidence="1">Multi-pass membrane protein</topology>
    </subcellularLocation>
</comment>
<dbReference type="GO" id="GO:0005886">
    <property type="term" value="C:plasma membrane"/>
    <property type="evidence" value="ECO:0007669"/>
    <property type="project" value="UniProtKB-SubCell"/>
</dbReference>
<feature type="domain" description="ABC-2 type transporter transmembrane" evidence="7">
    <location>
        <begin position="19"/>
        <end position="420"/>
    </location>
</feature>
<evidence type="ECO:0000256" key="2">
    <source>
        <dbReference type="ARBA" id="ARBA00022475"/>
    </source>
</evidence>
<feature type="transmembrane region" description="Helical" evidence="6">
    <location>
        <begin position="373"/>
        <end position="389"/>
    </location>
</feature>
<dbReference type="Proteomes" id="UP000191055">
    <property type="component" value="Unassembled WGS sequence"/>
</dbReference>
<reference evidence="9" key="1">
    <citation type="submission" date="2017-02" db="EMBL/GenBank/DDBJ databases">
        <authorList>
            <person name="Varghese N."/>
            <person name="Submissions S."/>
        </authorList>
    </citation>
    <scope>NUCLEOTIDE SEQUENCE [LARGE SCALE GENOMIC DNA]</scope>
    <source>
        <strain evidence="9">DSM 24412</strain>
    </source>
</reference>
<feature type="transmembrane region" description="Helical" evidence="6">
    <location>
        <begin position="313"/>
        <end position="335"/>
    </location>
</feature>
<evidence type="ECO:0000256" key="5">
    <source>
        <dbReference type="ARBA" id="ARBA00023136"/>
    </source>
</evidence>
<evidence type="ECO:0000259" key="7">
    <source>
        <dbReference type="Pfam" id="PF12698"/>
    </source>
</evidence>
<feature type="transmembrane region" description="Helical" evidence="6">
    <location>
        <begin position="21"/>
        <end position="42"/>
    </location>
</feature>
<dbReference type="Pfam" id="PF12698">
    <property type="entry name" value="ABC2_membrane_3"/>
    <property type="match status" value="1"/>
</dbReference>
<dbReference type="InterPro" id="IPR051449">
    <property type="entry name" value="ABC-2_transporter_component"/>
</dbReference>
<evidence type="ECO:0000313" key="8">
    <source>
        <dbReference type="EMBL" id="SKB37705.1"/>
    </source>
</evidence>
<evidence type="ECO:0000313" key="9">
    <source>
        <dbReference type="Proteomes" id="UP000191055"/>
    </source>
</evidence>
<dbReference type="KEGG" id="asx:CDL62_05415"/>
<evidence type="ECO:0000256" key="3">
    <source>
        <dbReference type="ARBA" id="ARBA00022692"/>
    </source>
</evidence>
<sequence>MNKTILILQREYLTRVRKKSFIIMTILGPLLFAAMFVIPGWIATMEDRDERQIAIIDYTGLYEDRIDDTERLKFEYLPVNKESELRSNFSTSGYYAFLLIEDDLLKRSDAIRLFSDGQITMDVRDHITRNLREFLRNEKLRTYEMEGLHEIIAEVNDVRVNITTLKLGEDGTEKHTSTEIAMIVSILFAFLTYLFVFIYGTQVLRGVMEEKSNRIVEVIISSVKPFQLMLGKIGGIALVALTQFLLWVALTAMILVGVKTLFFSDSPMPSRMDGIEMTGTEYPAGAEMENIEAAFAFDQIMESINTINPVNTLLLFLFYFIGGYLLYAALFAAIGAAIDNETDSQQFMLPITIPIIIALWVAMAGFRNPHSDLVFWFSMIPLTSPIVMMSRVPFDVPGWEIALSMVLLVAGFLFATWFAARIYRTGILMYGKKVDYKELWKWFKYSTK</sequence>
<evidence type="ECO:0000256" key="6">
    <source>
        <dbReference type="SAM" id="Phobius"/>
    </source>
</evidence>
<feature type="transmembrane region" description="Helical" evidence="6">
    <location>
        <begin position="347"/>
        <end position="366"/>
    </location>
</feature>
<evidence type="ECO:0000256" key="1">
    <source>
        <dbReference type="ARBA" id="ARBA00004651"/>
    </source>
</evidence>
<dbReference type="AlphaFoldDB" id="A0A1T5AS23"/>
<dbReference type="PANTHER" id="PTHR30294">
    <property type="entry name" value="MEMBRANE COMPONENT OF ABC TRANSPORTER YHHJ-RELATED"/>
    <property type="match status" value="1"/>
</dbReference>
<dbReference type="GO" id="GO:0140359">
    <property type="term" value="F:ABC-type transporter activity"/>
    <property type="evidence" value="ECO:0007669"/>
    <property type="project" value="InterPro"/>
</dbReference>
<keyword evidence="9" id="KW-1185">Reference proteome</keyword>
<proteinExistence type="predicted"/>
<dbReference type="RefSeq" id="WP_079556130.1">
    <property type="nucleotide sequence ID" value="NZ_CP021904.1"/>
</dbReference>
<dbReference type="STRING" id="889453.SAMN03080601_00357"/>
<feature type="transmembrane region" description="Helical" evidence="6">
    <location>
        <begin position="401"/>
        <end position="423"/>
    </location>
</feature>
<gene>
    <name evidence="8" type="ORF">SAMN03080601_00357</name>
</gene>
<evidence type="ECO:0000256" key="4">
    <source>
        <dbReference type="ARBA" id="ARBA00022989"/>
    </source>
</evidence>
<dbReference type="SUPFAM" id="SSF53850">
    <property type="entry name" value="Periplasmic binding protein-like II"/>
    <property type="match status" value="1"/>
</dbReference>
<keyword evidence="5 6" id="KW-0472">Membrane</keyword>
<keyword evidence="4 6" id="KW-1133">Transmembrane helix</keyword>
<feature type="transmembrane region" description="Helical" evidence="6">
    <location>
        <begin position="244"/>
        <end position="262"/>
    </location>
</feature>
<protein>
    <submittedName>
        <fullName evidence="8">ABC-2 type transport system permease protein</fullName>
    </submittedName>
</protein>